<proteinExistence type="predicted"/>
<dbReference type="InterPro" id="IPR049646">
    <property type="entry name" value="GvpT/GvpP-like"/>
</dbReference>
<dbReference type="EMBL" id="FONT01000006">
    <property type="protein sequence ID" value="SFE92617.1"/>
    <property type="molecule type" value="Genomic_DNA"/>
</dbReference>
<feature type="compositionally biased region" description="Basic and acidic residues" evidence="1">
    <location>
        <begin position="195"/>
        <end position="207"/>
    </location>
</feature>
<dbReference type="STRING" id="930128.SAMN05192532_10628"/>
<reference evidence="2 3" key="1">
    <citation type="submission" date="2016-10" db="EMBL/GenBank/DDBJ databases">
        <authorList>
            <person name="de Groot N.N."/>
        </authorList>
    </citation>
    <scope>NUCLEOTIDE SEQUENCE [LARGE SCALE GENOMIC DNA]</scope>
    <source>
        <strain evidence="2 3">DSM 23995</strain>
    </source>
</reference>
<dbReference type="NCBIfam" id="NF041669">
    <property type="entry name" value="GvpT"/>
    <property type="match status" value="1"/>
</dbReference>
<feature type="compositionally biased region" description="Basic and acidic residues" evidence="1">
    <location>
        <begin position="1"/>
        <end position="11"/>
    </location>
</feature>
<evidence type="ECO:0000256" key="1">
    <source>
        <dbReference type="SAM" id="MobiDB-lite"/>
    </source>
</evidence>
<sequence>MAQEQTRDLSENQKQTSQNNGNAVTRTIAGSVIGAAAGYITSPENRKKMKEQWTGLDQEKLKQTSRNIGQTAKTKVSQATGSIKKSAGNLFESPSNGSQSNNKTEHETTRLEDNAPDNPEDEENMDALLDTLQEENDQLKERLDAIEGKLTKLVESEQEKTSKSSTAKERQKNTNQTSTKQNNPSNDDSSASNDNTKKAETEVDHTKSSSSQKKKSDKENKDTKNEKQAASNKG</sequence>
<feature type="region of interest" description="Disordered" evidence="1">
    <location>
        <begin position="1"/>
        <end position="234"/>
    </location>
</feature>
<feature type="compositionally biased region" description="Polar residues" evidence="1">
    <location>
        <begin position="92"/>
        <end position="102"/>
    </location>
</feature>
<feature type="compositionally biased region" description="Basic and acidic residues" evidence="1">
    <location>
        <begin position="214"/>
        <end position="227"/>
    </location>
</feature>
<dbReference type="RefSeq" id="WP_091662620.1">
    <property type="nucleotide sequence ID" value="NZ_FONT01000006.1"/>
</dbReference>
<evidence type="ECO:0000313" key="2">
    <source>
        <dbReference type="EMBL" id="SFE92617.1"/>
    </source>
</evidence>
<feature type="compositionally biased region" description="Polar residues" evidence="1">
    <location>
        <begin position="12"/>
        <end position="25"/>
    </location>
</feature>
<evidence type="ECO:0000313" key="3">
    <source>
        <dbReference type="Proteomes" id="UP000199516"/>
    </source>
</evidence>
<accession>A0A1I2EJ03</accession>
<dbReference type="Proteomes" id="UP000199516">
    <property type="component" value="Unassembled WGS sequence"/>
</dbReference>
<feature type="compositionally biased region" description="Basic and acidic residues" evidence="1">
    <location>
        <begin position="103"/>
        <end position="113"/>
    </location>
</feature>
<feature type="compositionally biased region" description="Polar residues" evidence="1">
    <location>
        <begin position="64"/>
        <end position="83"/>
    </location>
</feature>
<protein>
    <recommendedName>
        <fullName evidence="4">Gas vesicle protein</fullName>
    </recommendedName>
</protein>
<dbReference type="AlphaFoldDB" id="A0A1I2EJ03"/>
<feature type="compositionally biased region" description="Acidic residues" evidence="1">
    <location>
        <begin position="114"/>
        <end position="125"/>
    </location>
</feature>
<feature type="compositionally biased region" description="Low complexity" evidence="1">
    <location>
        <begin position="173"/>
        <end position="194"/>
    </location>
</feature>
<evidence type="ECO:0008006" key="4">
    <source>
        <dbReference type="Google" id="ProtNLM"/>
    </source>
</evidence>
<name>A0A1I2EJ03_9BACI</name>
<keyword evidence="3" id="KW-1185">Reference proteome</keyword>
<organism evidence="2 3">
    <name type="scientific">Alteribacillus iranensis</name>
    <dbReference type="NCBI Taxonomy" id="930128"/>
    <lineage>
        <taxon>Bacteria</taxon>
        <taxon>Bacillati</taxon>
        <taxon>Bacillota</taxon>
        <taxon>Bacilli</taxon>
        <taxon>Bacillales</taxon>
        <taxon>Bacillaceae</taxon>
        <taxon>Alteribacillus</taxon>
    </lineage>
</organism>
<gene>
    <name evidence="2" type="ORF">SAMN05192532_10628</name>
</gene>
<dbReference type="OrthoDB" id="2906285at2"/>
<feature type="compositionally biased region" description="Basic and acidic residues" evidence="1">
    <location>
        <begin position="137"/>
        <end position="172"/>
    </location>
</feature>